<dbReference type="Pfam" id="PF12802">
    <property type="entry name" value="MarR_2"/>
    <property type="match status" value="1"/>
</dbReference>
<dbReference type="PANTHER" id="PTHR38465">
    <property type="entry name" value="HTH-TYPE TRANSCRIPTIONAL REGULATOR MJ1563-RELATED"/>
    <property type="match status" value="1"/>
</dbReference>
<feature type="domain" description="HTH marR-type" evidence="4">
    <location>
        <begin position="33"/>
        <end position="92"/>
    </location>
</feature>
<dbReference type="InterPro" id="IPR036390">
    <property type="entry name" value="WH_DNA-bd_sf"/>
</dbReference>
<dbReference type="Gene3D" id="1.10.10.10">
    <property type="entry name" value="Winged helix-like DNA-binding domain superfamily/Winged helix DNA-binding domain"/>
    <property type="match status" value="1"/>
</dbReference>
<proteinExistence type="predicted"/>
<dbReference type="AlphaFoldDB" id="A0A2H5Y8B2"/>
<evidence type="ECO:0000259" key="4">
    <source>
        <dbReference type="Pfam" id="PF12802"/>
    </source>
</evidence>
<reference evidence="6" key="1">
    <citation type="submission" date="2017-09" db="EMBL/GenBank/DDBJ databases">
        <title>Metaegenomics of thermophilic ammonia-oxidizing enrichment culture.</title>
        <authorList>
            <person name="Kato S."/>
            <person name="Suzuki K."/>
        </authorList>
    </citation>
    <scope>NUCLEOTIDE SEQUENCE [LARGE SCALE GENOMIC DNA]</scope>
</reference>
<comment type="caution">
    <text evidence="5">The sequence shown here is derived from an EMBL/GenBank/DDBJ whole genome shotgun (WGS) entry which is preliminary data.</text>
</comment>
<keyword evidence="1" id="KW-0805">Transcription regulation</keyword>
<evidence type="ECO:0000313" key="6">
    <source>
        <dbReference type="Proteomes" id="UP000236642"/>
    </source>
</evidence>
<dbReference type="CDD" id="cd00090">
    <property type="entry name" value="HTH_ARSR"/>
    <property type="match status" value="1"/>
</dbReference>
<protein>
    <submittedName>
        <fullName evidence="5">HTH-type transcriptional regulator MmpR5</fullName>
    </submittedName>
</protein>
<evidence type="ECO:0000256" key="3">
    <source>
        <dbReference type="ARBA" id="ARBA00023163"/>
    </source>
</evidence>
<evidence type="ECO:0000256" key="1">
    <source>
        <dbReference type="ARBA" id="ARBA00023015"/>
    </source>
</evidence>
<keyword evidence="3" id="KW-0804">Transcription</keyword>
<dbReference type="GO" id="GO:0003677">
    <property type="term" value="F:DNA binding"/>
    <property type="evidence" value="ECO:0007669"/>
    <property type="project" value="UniProtKB-KW"/>
</dbReference>
<dbReference type="Proteomes" id="UP000236642">
    <property type="component" value="Unassembled WGS sequence"/>
</dbReference>
<keyword evidence="2" id="KW-0238">DNA-binding</keyword>
<dbReference type="InterPro" id="IPR052362">
    <property type="entry name" value="HTH-GbsR_regulator"/>
</dbReference>
<dbReference type="InterPro" id="IPR000835">
    <property type="entry name" value="HTH_MarR-typ"/>
</dbReference>
<evidence type="ECO:0000313" key="5">
    <source>
        <dbReference type="EMBL" id="GBD09694.1"/>
    </source>
</evidence>
<name>A0A2H5Y8B2_9CHLR</name>
<accession>A0A2H5Y8B2</accession>
<dbReference type="Gene3D" id="1.10.287.160">
    <property type="entry name" value="HR1 repeat"/>
    <property type="match status" value="1"/>
</dbReference>
<dbReference type="InterPro" id="IPR036388">
    <property type="entry name" value="WH-like_DNA-bd_sf"/>
</dbReference>
<gene>
    <name evidence="5" type="primary">mmpR5</name>
    <name evidence="5" type="ORF">HRbin22_01954</name>
</gene>
<evidence type="ECO:0000256" key="2">
    <source>
        <dbReference type="ARBA" id="ARBA00023125"/>
    </source>
</evidence>
<dbReference type="InterPro" id="IPR011991">
    <property type="entry name" value="ArsR-like_HTH"/>
</dbReference>
<dbReference type="EMBL" id="BEHY01000059">
    <property type="protein sequence ID" value="GBD09694.1"/>
    <property type="molecule type" value="Genomic_DNA"/>
</dbReference>
<dbReference type="PANTHER" id="PTHR38465:SF2">
    <property type="entry name" value="HTH-TYPE TRANSCRIPTIONAL REGULATOR MMPR5"/>
    <property type="match status" value="1"/>
</dbReference>
<organism evidence="5 6">
    <name type="scientific">Candidatus Thermoflexus japonica</name>
    <dbReference type="NCBI Taxonomy" id="2035417"/>
    <lineage>
        <taxon>Bacteria</taxon>
        <taxon>Bacillati</taxon>
        <taxon>Chloroflexota</taxon>
        <taxon>Thermoflexia</taxon>
        <taxon>Thermoflexales</taxon>
        <taxon>Thermoflexaceae</taxon>
        <taxon>Thermoflexus</taxon>
    </lineage>
</organism>
<sequence>MARSRRGGKNGSERGSAEIRFVEAMGLYYEQFGMPRLAGRLFAWMLLADRPLPAEEIARALHVSRSSVSNALRPWLLGRLIEARSQPGDRRRYYILSPDVWTQAIRLRQEGLAPLRQLGESLLAALPASHPGRRRVQEMIEWADFMARVYEKALAEWSQRQKTAPPGKERGG</sequence>
<dbReference type="GO" id="GO:0003700">
    <property type="term" value="F:DNA-binding transcription factor activity"/>
    <property type="evidence" value="ECO:0007669"/>
    <property type="project" value="InterPro"/>
</dbReference>
<dbReference type="SUPFAM" id="SSF46785">
    <property type="entry name" value="Winged helix' DNA-binding domain"/>
    <property type="match status" value="1"/>
</dbReference>